<organism evidence="2 3">
    <name type="scientific">Trabulsiella guamensis ATCC 49490</name>
    <dbReference type="NCBI Taxonomy" id="1005994"/>
    <lineage>
        <taxon>Bacteria</taxon>
        <taxon>Pseudomonadati</taxon>
        <taxon>Pseudomonadota</taxon>
        <taxon>Gammaproteobacteria</taxon>
        <taxon>Enterobacterales</taxon>
        <taxon>Enterobacteriaceae</taxon>
        <taxon>Trabulsiella</taxon>
    </lineage>
</organism>
<evidence type="ECO:0000313" key="3">
    <source>
        <dbReference type="Proteomes" id="UP000028630"/>
    </source>
</evidence>
<feature type="domain" description="ESPR" evidence="1">
    <location>
        <begin position="1"/>
        <end position="48"/>
    </location>
</feature>
<dbReference type="OrthoDB" id="6053567at2"/>
<dbReference type="AlphaFoldDB" id="A0A084ZPD9"/>
<evidence type="ECO:0000259" key="1">
    <source>
        <dbReference type="Pfam" id="PF13018"/>
    </source>
</evidence>
<dbReference type="Pfam" id="PF13018">
    <property type="entry name" value="ESPR"/>
    <property type="match status" value="1"/>
</dbReference>
<dbReference type="InterPro" id="IPR024973">
    <property type="entry name" value="ESPR"/>
</dbReference>
<dbReference type="EMBL" id="JMTB01000117">
    <property type="protein sequence ID" value="KFB99333.1"/>
    <property type="molecule type" value="Genomic_DNA"/>
</dbReference>
<sequence>MNKTYRVIWNESSQAWVAVPEFAKARGKRGRTAVAAAVVLGLTGFASSAVTASTTPCGTNDCSNVIYTPETANNGGMVFSIDDTDNYNLNTAVLFRNAVGYSFQDMNIRQLYNAGYATGSIDPSSVYYINLGGATTGITVTDPNTNVSSAIKTYNSSSFSLALDNNGHRIYMPTPAGGGQFYDSGIAAISGGGTFNMNATGVIGSSTAKNTIFVNITNGTANWNSSNTVTFANMAPSSEVLQPYVINLNNTVFSGSFSVRLSDGSSVNQTVNNMADLQAYNSWLQQQLAAGKLGAGNTAQNNYNNALSLAYSNQILAYQVTPPTIASDDSLLAPLGNQIVIYANGTNALGHVSSSGALSADNLSGALMLRASNGGTIINDGAITVKFGNTGAMAADSGGHIINNGLEVKSATNTSRDSYTGNGTTLNNYGTVNLDGVGNYNTSPTWLQVNNGATATNNGAVNWGGTIDASNATANTAPSVVYISSGGTFINAGAAGSSNGYAGVIYLGRAASKDITSDPLLRGGSDVNHAFSESAIKADSDSTVVNDGNIIIGSGMQQSYGIFATGTNVNVTVGKDGVITDNGNYPVAAGNAPLRNAAIYSNATSGIVNNGGTINLNGANGTGLYTFGGGIASSSGT</sequence>
<protein>
    <recommendedName>
        <fullName evidence="1">ESPR domain-containing protein</fullName>
    </recommendedName>
</protein>
<accession>A0A084ZPD9</accession>
<dbReference type="eggNOG" id="COG2911">
    <property type="taxonomic scope" value="Bacteria"/>
</dbReference>
<dbReference type="Proteomes" id="UP000028630">
    <property type="component" value="Unassembled WGS sequence"/>
</dbReference>
<gene>
    <name evidence="2" type="ORF">GTGU_04336</name>
</gene>
<keyword evidence="3" id="KW-1185">Reference proteome</keyword>
<reference evidence="3" key="1">
    <citation type="submission" date="2014-05" db="EMBL/GenBank/DDBJ databases">
        <title>ATOL: Assembling a taxonomically balanced genome-scale reconstruction of the evolutionary history of the Enterobacteriaceae.</title>
        <authorList>
            <person name="Plunkett G. III"/>
            <person name="Neeno-Eckwall E.C."/>
            <person name="Glasner J.D."/>
            <person name="Perna N.T."/>
        </authorList>
    </citation>
    <scope>NUCLEOTIDE SEQUENCE [LARGE SCALE GENOMIC DNA]</scope>
    <source>
        <strain evidence="3">ATCC 49490</strain>
    </source>
</reference>
<proteinExistence type="predicted"/>
<comment type="caution">
    <text evidence="2">The sequence shown here is derived from an EMBL/GenBank/DDBJ whole genome shotgun (WGS) entry which is preliminary data.</text>
</comment>
<name>A0A084ZPD9_9ENTR</name>
<dbReference type="RefSeq" id="WP_156964225.1">
    <property type="nucleotide sequence ID" value="NZ_JMTB01000117.1"/>
</dbReference>
<evidence type="ECO:0000313" key="2">
    <source>
        <dbReference type="EMBL" id="KFB99333.1"/>
    </source>
</evidence>
<feature type="non-terminal residue" evidence="2">
    <location>
        <position position="637"/>
    </location>
</feature>